<sequence>MELLVASDLLAEAVNMVDDQLLHALTDSEVVHEALEEADDMPAYVDKIAAAAVAYGVEAVGEVLGFVVVAVEFVFEVLIAMADAAETVAELLVLGVGEGGADSEVGMAPCVGVD</sequence>
<dbReference type="Gramene" id="OB12G13320.1">
    <property type="protein sequence ID" value="OB12G13320.1"/>
    <property type="gene ID" value="OB12G13320"/>
</dbReference>
<evidence type="ECO:0000313" key="1">
    <source>
        <dbReference type="EnsemblPlants" id="OB12G13320.1"/>
    </source>
</evidence>
<organism evidence="1">
    <name type="scientific">Oryza brachyantha</name>
    <name type="common">malo sina</name>
    <dbReference type="NCBI Taxonomy" id="4533"/>
    <lineage>
        <taxon>Eukaryota</taxon>
        <taxon>Viridiplantae</taxon>
        <taxon>Streptophyta</taxon>
        <taxon>Embryophyta</taxon>
        <taxon>Tracheophyta</taxon>
        <taxon>Spermatophyta</taxon>
        <taxon>Magnoliopsida</taxon>
        <taxon>Liliopsida</taxon>
        <taxon>Poales</taxon>
        <taxon>Poaceae</taxon>
        <taxon>BOP clade</taxon>
        <taxon>Oryzoideae</taxon>
        <taxon>Oryzeae</taxon>
        <taxon>Oryzinae</taxon>
        <taxon>Oryza</taxon>
    </lineage>
</organism>
<name>J3NBH4_ORYBR</name>
<reference evidence="1" key="1">
    <citation type="journal article" date="2013" name="Nat. Commun.">
        <title>Whole-genome sequencing of Oryza brachyantha reveals mechanisms underlying Oryza genome evolution.</title>
        <authorList>
            <person name="Chen J."/>
            <person name="Huang Q."/>
            <person name="Gao D."/>
            <person name="Wang J."/>
            <person name="Lang Y."/>
            <person name="Liu T."/>
            <person name="Li B."/>
            <person name="Bai Z."/>
            <person name="Luis Goicoechea J."/>
            <person name="Liang C."/>
            <person name="Chen C."/>
            <person name="Zhang W."/>
            <person name="Sun S."/>
            <person name="Liao Y."/>
            <person name="Zhang X."/>
            <person name="Yang L."/>
            <person name="Song C."/>
            <person name="Wang M."/>
            <person name="Shi J."/>
            <person name="Liu G."/>
            <person name="Liu J."/>
            <person name="Zhou H."/>
            <person name="Zhou W."/>
            <person name="Yu Q."/>
            <person name="An N."/>
            <person name="Chen Y."/>
            <person name="Cai Q."/>
            <person name="Wang B."/>
            <person name="Liu B."/>
            <person name="Min J."/>
            <person name="Huang Y."/>
            <person name="Wu H."/>
            <person name="Li Z."/>
            <person name="Zhang Y."/>
            <person name="Yin Y."/>
            <person name="Song W."/>
            <person name="Jiang J."/>
            <person name="Jackson S.A."/>
            <person name="Wing R.A."/>
            <person name="Wang J."/>
            <person name="Chen M."/>
        </authorList>
    </citation>
    <scope>NUCLEOTIDE SEQUENCE [LARGE SCALE GENOMIC DNA]</scope>
    <source>
        <strain evidence="1">cv. IRGC 101232</strain>
    </source>
</reference>
<evidence type="ECO:0000313" key="2">
    <source>
        <dbReference type="Proteomes" id="UP000006038"/>
    </source>
</evidence>
<reference evidence="1" key="2">
    <citation type="submission" date="2013-04" db="UniProtKB">
        <authorList>
            <consortium name="EnsemblPlants"/>
        </authorList>
    </citation>
    <scope>IDENTIFICATION</scope>
</reference>
<keyword evidence="2" id="KW-1185">Reference proteome</keyword>
<dbReference type="EnsemblPlants" id="OB12G13320.1">
    <property type="protein sequence ID" value="OB12G13320.1"/>
    <property type="gene ID" value="OB12G13320"/>
</dbReference>
<dbReference type="Proteomes" id="UP000006038">
    <property type="component" value="Chromosome 12"/>
</dbReference>
<accession>J3NBH4</accession>
<dbReference type="AlphaFoldDB" id="J3NBH4"/>
<dbReference type="HOGENOM" id="CLU_2124895_0_0_1"/>
<protein>
    <submittedName>
        <fullName evidence="1">Uncharacterized protein</fullName>
    </submittedName>
</protein>
<proteinExistence type="predicted"/>